<sequence length="309" mass="33198">MPAQPAAPSSPAMTATLYALVVLIWGSTWIALKLQLGAVPVELSIAYRFALAAVLMFAWLAWSRQLRVPRGPALPRVLAQGLCLFSFNFVCFMHASETLASGLAAVVFSSANLWNALLARIIHGRRLAPHVLAGSLFGLAGLVALFWPELREGRHASLPGLGWAVLGTLCFSCGNMLSASLQSMGWRPAQTNAWGMLAGTLLLTGYALVAGLPWRFDASWTYVGSWLYLAIPGSVIAFTAYLTLVGRLGPEKAAYATVLFPIVALSISALFEGYVWTPLAVGGLLLVMFGNLLVFRPPQWLRGAALRRA</sequence>
<evidence type="ECO:0000259" key="7">
    <source>
        <dbReference type="Pfam" id="PF00892"/>
    </source>
</evidence>
<comment type="similarity">
    <text evidence="2">Belongs to the EamA transporter family.</text>
</comment>
<dbReference type="AlphaFoldDB" id="A0A1H3GMP7"/>
<dbReference type="EMBL" id="FNPE01000002">
    <property type="protein sequence ID" value="SDY03908.1"/>
    <property type="molecule type" value="Genomic_DNA"/>
</dbReference>
<feature type="transmembrane region" description="Helical" evidence="6">
    <location>
        <begin position="101"/>
        <end position="119"/>
    </location>
</feature>
<proteinExistence type="inferred from homology"/>
<dbReference type="InterPro" id="IPR037185">
    <property type="entry name" value="EmrE-like"/>
</dbReference>
<dbReference type="PANTHER" id="PTHR32322">
    <property type="entry name" value="INNER MEMBRANE TRANSPORTER"/>
    <property type="match status" value="1"/>
</dbReference>
<organism evidence="8 9">
    <name type="scientific">Delftia lacustris</name>
    <dbReference type="NCBI Taxonomy" id="558537"/>
    <lineage>
        <taxon>Bacteria</taxon>
        <taxon>Pseudomonadati</taxon>
        <taxon>Pseudomonadota</taxon>
        <taxon>Betaproteobacteria</taxon>
        <taxon>Burkholderiales</taxon>
        <taxon>Comamonadaceae</taxon>
        <taxon>Delftia</taxon>
    </lineage>
</organism>
<feature type="transmembrane region" description="Helical" evidence="6">
    <location>
        <begin position="131"/>
        <end position="148"/>
    </location>
</feature>
<dbReference type="PANTHER" id="PTHR32322:SF2">
    <property type="entry name" value="EAMA DOMAIN-CONTAINING PROTEIN"/>
    <property type="match status" value="1"/>
</dbReference>
<evidence type="ECO:0000313" key="9">
    <source>
        <dbReference type="Proteomes" id="UP000183417"/>
    </source>
</evidence>
<accession>A0A1H3GMP7</accession>
<gene>
    <name evidence="8" type="ORF">SAMN05421547_102260</name>
</gene>
<dbReference type="SUPFAM" id="SSF103481">
    <property type="entry name" value="Multidrug resistance efflux transporter EmrE"/>
    <property type="match status" value="2"/>
</dbReference>
<feature type="transmembrane region" description="Helical" evidence="6">
    <location>
        <begin position="160"/>
        <end position="181"/>
    </location>
</feature>
<feature type="transmembrane region" description="Helical" evidence="6">
    <location>
        <begin position="12"/>
        <end position="32"/>
    </location>
</feature>
<feature type="domain" description="EamA" evidence="7">
    <location>
        <begin position="159"/>
        <end position="295"/>
    </location>
</feature>
<keyword evidence="3 6" id="KW-0812">Transmembrane</keyword>
<feature type="transmembrane region" description="Helical" evidence="6">
    <location>
        <begin position="277"/>
        <end position="295"/>
    </location>
</feature>
<reference evidence="8 9" key="1">
    <citation type="submission" date="2016-10" db="EMBL/GenBank/DDBJ databases">
        <authorList>
            <person name="de Groot N.N."/>
        </authorList>
    </citation>
    <scope>NUCLEOTIDE SEQUENCE [LARGE SCALE GENOMIC DNA]</scope>
    <source>
        <strain evidence="8 9">LMG 24775</strain>
    </source>
</reference>
<feature type="domain" description="EamA" evidence="7">
    <location>
        <begin position="17"/>
        <end position="146"/>
    </location>
</feature>
<feature type="transmembrane region" description="Helical" evidence="6">
    <location>
        <begin position="226"/>
        <end position="246"/>
    </location>
</feature>
<evidence type="ECO:0000313" key="8">
    <source>
        <dbReference type="EMBL" id="SDY03908.1"/>
    </source>
</evidence>
<evidence type="ECO:0000256" key="1">
    <source>
        <dbReference type="ARBA" id="ARBA00004141"/>
    </source>
</evidence>
<dbReference type="GO" id="GO:0016020">
    <property type="term" value="C:membrane"/>
    <property type="evidence" value="ECO:0007669"/>
    <property type="project" value="UniProtKB-SubCell"/>
</dbReference>
<evidence type="ECO:0000256" key="5">
    <source>
        <dbReference type="ARBA" id="ARBA00023136"/>
    </source>
</evidence>
<keyword evidence="4 6" id="KW-1133">Transmembrane helix</keyword>
<dbReference type="Pfam" id="PF00892">
    <property type="entry name" value="EamA"/>
    <property type="match status" value="2"/>
</dbReference>
<evidence type="ECO:0000256" key="6">
    <source>
        <dbReference type="SAM" id="Phobius"/>
    </source>
</evidence>
<feature type="transmembrane region" description="Helical" evidence="6">
    <location>
        <begin position="193"/>
        <end position="214"/>
    </location>
</feature>
<comment type="subcellular location">
    <subcellularLocation>
        <location evidence="1">Membrane</location>
        <topology evidence="1">Multi-pass membrane protein</topology>
    </subcellularLocation>
</comment>
<name>A0A1H3GMP7_9BURK</name>
<evidence type="ECO:0000256" key="4">
    <source>
        <dbReference type="ARBA" id="ARBA00022989"/>
    </source>
</evidence>
<evidence type="ECO:0000256" key="2">
    <source>
        <dbReference type="ARBA" id="ARBA00007362"/>
    </source>
</evidence>
<keyword evidence="5 6" id="KW-0472">Membrane</keyword>
<feature type="transmembrane region" description="Helical" evidence="6">
    <location>
        <begin position="44"/>
        <end position="62"/>
    </location>
</feature>
<evidence type="ECO:0000256" key="3">
    <source>
        <dbReference type="ARBA" id="ARBA00022692"/>
    </source>
</evidence>
<dbReference type="InterPro" id="IPR050638">
    <property type="entry name" value="AA-Vitamin_Transporters"/>
</dbReference>
<protein>
    <submittedName>
        <fullName evidence="8">Permease of the drug/metabolite transporter (DMT) superfamily</fullName>
    </submittedName>
</protein>
<dbReference type="Proteomes" id="UP000183417">
    <property type="component" value="Unassembled WGS sequence"/>
</dbReference>
<dbReference type="InterPro" id="IPR000620">
    <property type="entry name" value="EamA_dom"/>
</dbReference>
<feature type="transmembrane region" description="Helical" evidence="6">
    <location>
        <begin position="253"/>
        <end position="271"/>
    </location>
</feature>